<dbReference type="AlphaFoldDB" id="A0A1G6NZM7"/>
<proteinExistence type="predicted"/>
<dbReference type="Proteomes" id="UP000199060">
    <property type="component" value="Unassembled WGS sequence"/>
</dbReference>
<feature type="signal peptide" evidence="1">
    <location>
        <begin position="1"/>
        <end position="18"/>
    </location>
</feature>
<organism evidence="2 3">
    <name type="scientific">Algoriphagus faecimaris</name>
    <dbReference type="NCBI Taxonomy" id="686796"/>
    <lineage>
        <taxon>Bacteria</taxon>
        <taxon>Pseudomonadati</taxon>
        <taxon>Bacteroidota</taxon>
        <taxon>Cytophagia</taxon>
        <taxon>Cytophagales</taxon>
        <taxon>Cyclobacteriaceae</taxon>
        <taxon>Algoriphagus</taxon>
    </lineage>
</organism>
<feature type="chain" id="PRO_5011562815" description="Secreted protein" evidence="1">
    <location>
        <begin position="19"/>
        <end position="187"/>
    </location>
</feature>
<accession>A0A1G6NZM7</accession>
<sequence>MKNLFLLFLGLFSGVVTAQEIPSSQVFWETLAQHCGNAYEGQLVSPESDARFEGRLIMHVRSCEEGTMRIPFFVGEDRSRTWVLTKEGERIQLKHDHRHEDGSEDKITQYGGIASNSGFSEMQVFPADQETTDLIPYAAGNVWWITVDEQSFSYNLRRIGSETYFSVKFDLTKPVETPSAPWGWENE</sequence>
<protein>
    <recommendedName>
        <fullName evidence="4">Secreted protein</fullName>
    </recommendedName>
</protein>
<keyword evidence="1" id="KW-0732">Signal</keyword>
<dbReference type="EMBL" id="FNAC01000004">
    <property type="protein sequence ID" value="SDC72635.1"/>
    <property type="molecule type" value="Genomic_DNA"/>
</dbReference>
<evidence type="ECO:0000256" key="1">
    <source>
        <dbReference type="SAM" id="SignalP"/>
    </source>
</evidence>
<gene>
    <name evidence="2" type="ORF">SAMN04488104_1004140</name>
</gene>
<evidence type="ECO:0008006" key="4">
    <source>
        <dbReference type="Google" id="ProtNLM"/>
    </source>
</evidence>
<evidence type="ECO:0000313" key="3">
    <source>
        <dbReference type="Proteomes" id="UP000199060"/>
    </source>
</evidence>
<dbReference type="STRING" id="686796.SAMN04488104_1004140"/>
<evidence type="ECO:0000313" key="2">
    <source>
        <dbReference type="EMBL" id="SDC72635.1"/>
    </source>
</evidence>
<reference evidence="3" key="1">
    <citation type="submission" date="2016-10" db="EMBL/GenBank/DDBJ databases">
        <authorList>
            <person name="Varghese N."/>
            <person name="Submissions S."/>
        </authorList>
    </citation>
    <scope>NUCLEOTIDE SEQUENCE [LARGE SCALE GENOMIC DNA]</scope>
    <source>
        <strain evidence="3">DSM 23095</strain>
    </source>
</reference>
<name>A0A1G6NZM7_9BACT</name>
<keyword evidence="3" id="KW-1185">Reference proteome</keyword>
<dbReference type="OrthoDB" id="1524207at2"/>
<dbReference type="RefSeq" id="WP_087937841.1">
    <property type="nucleotide sequence ID" value="NZ_FNAC01000004.1"/>
</dbReference>